<evidence type="ECO:0000256" key="5">
    <source>
        <dbReference type="ARBA" id="ARBA00022989"/>
    </source>
</evidence>
<keyword evidence="5" id="KW-1133">Transmembrane helix</keyword>
<dbReference type="PANTHER" id="PTHR42982:SF1">
    <property type="entry name" value="SEC-INDEPENDENT PROTEIN TRANSLOCASE PROTEIN TATA"/>
    <property type="match status" value="1"/>
</dbReference>
<keyword evidence="6" id="KW-0811">Translocation</keyword>
<sequence>MILVIALLVLGPKKLPEVGKSLGKGMREFKDSLSNANPFEEDDDDRPAPRRTPAQQVAAAPIGTEDDDVPTAQTSDETGTGREAQDAFGANKS</sequence>
<dbReference type="EMBL" id="CAFBMK010000117">
    <property type="protein sequence ID" value="CAB4923225.1"/>
    <property type="molecule type" value="Genomic_DNA"/>
</dbReference>
<feature type="compositionally biased region" description="Low complexity" evidence="8">
    <location>
        <begin position="51"/>
        <end position="61"/>
    </location>
</feature>
<dbReference type="Pfam" id="PF02416">
    <property type="entry name" value="TatA_B_E"/>
    <property type="match status" value="1"/>
</dbReference>
<name>A0A6J7HYC4_9ZZZZ</name>
<dbReference type="GO" id="GO:0016020">
    <property type="term" value="C:membrane"/>
    <property type="evidence" value="ECO:0007669"/>
    <property type="project" value="UniProtKB-ARBA"/>
</dbReference>
<keyword evidence="2" id="KW-0813">Transport</keyword>
<organism evidence="9">
    <name type="scientific">freshwater metagenome</name>
    <dbReference type="NCBI Taxonomy" id="449393"/>
    <lineage>
        <taxon>unclassified sequences</taxon>
        <taxon>metagenomes</taxon>
        <taxon>ecological metagenomes</taxon>
    </lineage>
</organism>
<evidence type="ECO:0000256" key="3">
    <source>
        <dbReference type="ARBA" id="ARBA00022692"/>
    </source>
</evidence>
<evidence type="ECO:0000256" key="8">
    <source>
        <dbReference type="SAM" id="MobiDB-lite"/>
    </source>
</evidence>
<evidence type="ECO:0000256" key="4">
    <source>
        <dbReference type="ARBA" id="ARBA00022927"/>
    </source>
</evidence>
<dbReference type="AlphaFoldDB" id="A0A6J7HYC4"/>
<evidence type="ECO:0000313" key="9">
    <source>
        <dbReference type="EMBL" id="CAB4923225.1"/>
    </source>
</evidence>
<protein>
    <submittedName>
        <fullName evidence="9">Unannotated protein</fullName>
    </submittedName>
</protein>
<evidence type="ECO:0000256" key="1">
    <source>
        <dbReference type="ARBA" id="ARBA00004167"/>
    </source>
</evidence>
<evidence type="ECO:0000256" key="6">
    <source>
        <dbReference type="ARBA" id="ARBA00023010"/>
    </source>
</evidence>
<reference evidence="9" key="1">
    <citation type="submission" date="2020-05" db="EMBL/GenBank/DDBJ databases">
        <authorList>
            <person name="Chiriac C."/>
            <person name="Salcher M."/>
            <person name="Ghai R."/>
            <person name="Kavagutti S V."/>
        </authorList>
    </citation>
    <scope>NUCLEOTIDE SEQUENCE</scope>
</reference>
<dbReference type="Gene3D" id="1.20.5.3310">
    <property type="match status" value="1"/>
</dbReference>
<keyword evidence="3" id="KW-0812">Transmembrane</keyword>
<evidence type="ECO:0000256" key="2">
    <source>
        <dbReference type="ARBA" id="ARBA00022448"/>
    </source>
</evidence>
<feature type="region of interest" description="Disordered" evidence="8">
    <location>
        <begin position="29"/>
        <end position="93"/>
    </location>
</feature>
<dbReference type="PANTHER" id="PTHR42982">
    <property type="entry name" value="SEC-INDEPENDENT PROTEIN TRANSLOCASE PROTEIN TATA"/>
    <property type="match status" value="1"/>
</dbReference>
<comment type="subcellular location">
    <subcellularLocation>
        <location evidence="1">Membrane</location>
        <topology evidence="1">Single-pass membrane protein</topology>
    </subcellularLocation>
</comment>
<gene>
    <name evidence="9" type="ORF">UFOPK3564_01957</name>
</gene>
<dbReference type="GO" id="GO:0015031">
    <property type="term" value="P:protein transport"/>
    <property type="evidence" value="ECO:0007669"/>
    <property type="project" value="UniProtKB-KW"/>
</dbReference>
<dbReference type="InterPro" id="IPR003369">
    <property type="entry name" value="TatA/B/E"/>
</dbReference>
<evidence type="ECO:0000256" key="7">
    <source>
        <dbReference type="ARBA" id="ARBA00023136"/>
    </source>
</evidence>
<keyword evidence="4" id="KW-0653">Protein transport</keyword>
<keyword evidence="7" id="KW-0472">Membrane</keyword>
<proteinExistence type="predicted"/>
<accession>A0A6J7HYC4</accession>